<dbReference type="Gene3D" id="3.10.110.10">
    <property type="entry name" value="Ubiquitin Conjugating Enzyme"/>
    <property type="match status" value="1"/>
</dbReference>
<dbReference type="AlphaFoldDB" id="A0A9D5BWT5"/>
<evidence type="ECO:0000313" key="1">
    <source>
        <dbReference type="EMBL" id="KAJ0962173.1"/>
    </source>
</evidence>
<keyword evidence="2" id="KW-1185">Reference proteome</keyword>
<dbReference type="OrthoDB" id="269518at2759"/>
<sequence length="86" mass="10032">MSSSRNRLVMDVRKLMMAYKVELIDDEMKNFYVYFHGPKDSLRNVFEVFLPQLLLYPNPSDPLNDEAAGLMMSDLPVYELRVKGEV</sequence>
<reference evidence="1" key="1">
    <citation type="submission" date="2021-03" db="EMBL/GenBank/DDBJ databases">
        <authorList>
            <person name="Li Z."/>
            <person name="Yang C."/>
        </authorList>
    </citation>
    <scope>NUCLEOTIDE SEQUENCE</scope>
    <source>
        <strain evidence="1">Dzin_1.0</strain>
        <tissue evidence="1">Leaf</tissue>
    </source>
</reference>
<dbReference type="SUPFAM" id="SSF54495">
    <property type="entry name" value="UBC-like"/>
    <property type="match status" value="1"/>
</dbReference>
<name>A0A9D5BWT5_9LILI</name>
<reference evidence="1" key="2">
    <citation type="journal article" date="2022" name="Hortic Res">
        <title>The genome of Dioscorea zingiberensis sheds light on the biosynthesis, origin and evolution of the medicinally important diosgenin saponins.</title>
        <authorList>
            <person name="Li Y."/>
            <person name="Tan C."/>
            <person name="Li Z."/>
            <person name="Guo J."/>
            <person name="Li S."/>
            <person name="Chen X."/>
            <person name="Wang C."/>
            <person name="Dai X."/>
            <person name="Yang H."/>
            <person name="Song W."/>
            <person name="Hou L."/>
            <person name="Xu J."/>
            <person name="Tong Z."/>
            <person name="Xu A."/>
            <person name="Yuan X."/>
            <person name="Wang W."/>
            <person name="Yang Q."/>
            <person name="Chen L."/>
            <person name="Sun Z."/>
            <person name="Wang K."/>
            <person name="Pan B."/>
            <person name="Chen J."/>
            <person name="Bao Y."/>
            <person name="Liu F."/>
            <person name="Qi X."/>
            <person name="Gang D.R."/>
            <person name="Wen J."/>
            <person name="Li J."/>
        </authorList>
    </citation>
    <scope>NUCLEOTIDE SEQUENCE</scope>
    <source>
        <strain evidence="1">Dzin_1.0</strain>
    </source>
</reference>
<proteinExistence type="predicted"/>
<dbReference type="InterPro" id="IPR016135">
    <property type="entry name" value="UBQ-conjugating_enzyme/RWD"/>
</dbReference>
<evidence type="ECO:0000313" key="2">
    <source>
        <dbReference type="Proteomes" id="UP001085076"/>
    </source>
</evidence>
<dbReference type="EMBL" id="JAGGNH010000010">
    <property type="protein sequence ID" value="KAJ0962173.1"/>
    <property type="molecule type" value="Genomic_DNA"/>
</dbReference>
<organism evidence="1 2">
    <name type="scientific">Dioscorea zingiberensis</name>
    <dbReference type="NCBI Taxonomy" id="325984"/>
    <lineage>
        <taxon>Eukaryota</taxon>
        <taxon>Viridiplantae</taxon>
        <taxon>Streptophyta</taxon>
        <taxon>Embryophyta</taxon>
        <taxon>Tracheophyta</taxon>
        <taxon>Spermatophyta</taxon>
        <taxon>Magnoliopsida</taxon>
        <taxon>Liliopsida</taxon>
        <taxon>Dioscoreales</taxon>
        <taxon>Dioscoreaceae</taxon>
        <taxon>Dioscorea</taxon>
    </lineage>
</organism>
<protein>
    <submittedName>
        <fullName evidence="1">Uncharacterized protein</fullName>
    </submittedName>
</protein>
<dbReference type="Proteomes" id="UP001085076">
    <property type="component" value="Miscellaneous, Linkage group lg10"/>
</dbReference>
<gene>
    <name evidence="1" type="ORF">J5N97_030001</name>
</gene>
<accession>A0A9D5BWT5</accession>
<comment type="caution">
    <text evidence="1">The sequence shown here is derived from an EMBL/GenBank/DDBJ whole genome shotgun (WGS) entry which is preliminary data.</text>
</comment>